<feature type="coiled-coil region" evidence="1">
    <location>
        <begin position="49"/>
        <end position="76"/>
    </location>
</feature>
<sequence length="164" mass="18504">MRLYELTEQYQVLEDMMYDPDVDSLTIEDTMEAIFGEIEDKAESYAIIITDMKADIEALKAEESRLNARRTSLENRQKALKTTLMENMKAIGKSKIKTTLFTISVAKNGGQEPLVIDGAIDDIPGRFLIPQPPKVNGDAVRALLSERQVDWAHLEPRGEHLGIR</sequence>
<evidence type="ECO:0000313" key="2">
    <source>
        <dbReference type="EMBL" id="VYT65996.1"/>
    </source>
</evidence>
<reference evidence="2" key="1">
    <citation type="submission" date="2019-11" db="EMBL/GenBank/DDBJ databases">
        <authorList>
            <person name="Feng L."/>
        </authorList>
    </citation>
    <scope>NUCLEOTIDE SEQUENCE</scope>
    <source>
        <strain evidence="2">ChathewayiLFYP18</strain>
    </source>
</reference>
<name>A0A6N2YJN1_9FIRM</name>
<dbReference type="InterPro" id="IPR008840">
    <property type="entry name" value="Sipho_Gp157"/>
</dbReference>
<keyword evidence="1" id="KW-0175">Coiled coil</keyword>
<dbReference type="Pfam" id="PF05565">
    <property type="entry name" value="Sipho_Gp157"/>
    <property type="match status" value="1"/>
</dbReference>
<evidence type="ECO:0000256" key="1">
    <source>
        <dbReference type="SAM" id="Coils"/>
    </source>
</evidence>
<dbReference type="EMBL" id="CACRUH010000007">
    <property type="protein sequence ID" value="VYT65996.1"/>
    <property type="molecule type" value="Genomic_DNA"/>
</dbReference>
<gene>
    <name evidence="2" type="ORF">CHLFYP18_05248</name>
</gene>
<accession>A0A6N2YJN1</accession>
<protein>
    <submittedName>
        <fullName evidence="2">Siphovirus Gp157</fullName>
    </submittedName>
</protein>
<dbReference type="RefSeq" id="WP_156832181.1">
    <property type="nucleotide sequence ID" value="NZ_CACRUH010000007.1"/>
</dbReference>
<proteinExistence type="predicted"/>
<dbReference type="AlphaFoldDB" id="A0A6N2YJN1"/>
<organism evidence="2">
    <name type="scientific">Hungatella hathewayi</name>
    <dbReference type="NCBI Taxonomy" id="154046"/>
    <lineage>
        <taxon>Bacteria</taxon>
        <taxon>Bacillati</taxon>
        <taxon>Bacillota</taxon>
        <taxon>Clostridia</taxon>
        <taxon>Lachnospirales</taxon>
        <taxon>Lachnospiraceae</taxon>
        <taxon>Hungatella</taxon>
    </lineage>
</organism>